<dbReference type="RefSeq" id="XP_003325275.1">
    <property type="nucleotide sequence ID" value="XM_003325227.1"/>
</dbReference>
<sequence>MALPLRFIPQTILPYKPKCLTSYYKQITQAHTLADVAEVQEHKRLGLLAKLSGWAWKPPAVGRYVTTSIPEQLRLIPVSQKPERPTPICRQPPHSKPPGSQLLAVMTEIPSPCGLGDAAKTAENPTRLKRSK</sequence>
<name>E3K981_PUCGT</name>
<reference evidence="3" key="2">
    <citation type="journal article" date="2011" name="Proc. Natl. Acad. Sci. U.S.A.">
        <title>Obligate biotrophy features unraveled by the genomic analysis of rust fungi.</title>
        <authorList>
            <person name="Duplessis S."/>
            <person name="Cuomo C.A."/>
            <person name="Lin Y.-C."/>
            <person name="Aerts A."/>
            <person name="Tisserant E."/>
            <person name="Veneault-Fourrey C."/>
            <person name="Joly D.L."/>
            <person name="Hacquard S."/>
            <person name="Amselem J."/>
            <person name="Cantarel B.L."/>
            <person name="Chiu R."/>
            <person name="Coutinho P.M."/>
            <person name="Feau N."/>
            <person name="Field M."/>
            <person name="Frey P."/>
            <person name="Gelhaye E."/>
            <person name="Goldberg J."/>
            <person name="Grabherr M.G."/>
            <person name="Kodira C.D."/>
            <person name="Kohler A."/>
            <person name="Kuees U."/>
            <person name="Lindquist E.A."/>
            <person name="Lucas S.M."/>
            <person name="Mago R."/>
            <person name="Mauceli E."/>
            <person name="Morin E."/>
            <person name="Murat C."/>
            <person name="Pangilinan J.L."/>
            <person name="Park R."/>
            <person name="Pearson M."/>
            <person name="Quesneville H."/>
            <person name="Rouhier N."/>
            <person name="Sakthikumar S."/>
            <person name="Salamov A.A."/>
            <person name="Schmutz J."/>
            <person name="Selles B."/>
            <person name="Shapiro H."/>
            <person name="Tanguay P."/>
            <person name="Tuskan G.A."/>
            <person name="Henrissat B."/>
            <person name="Van de Peer Y."/>
            <person name="Rouze P."/>
            <person name="Ellis J.G."/>
            <person name="Dodds P.N."/>
            <person name="Schein J.E."/>
            <person name="Zhong S."/>
            <person name="Hamelin R.C."/>
            <person name="Grigoriev I.V."/>
            <person name="Szabo L.J."/>
            <person name="Martin F."/>
        </authorList>
    </citation>
    <scope>NUCLEOTIDE SEQUENCE [LARGE SCALE GENOMIC DNA]</scope>
    <source>
        <strain evidence="3">CRL 75-36-700-3 / race SCCL</strain>
    </source>
</reference>
<evidence type="ECO:0000313" key="2">
    <source>
        <dbReference type="EMBL" id="EFP80856.1"/>
    </source>
</evidence>
<gene>
    <name evidence="2" type="ORF">PGTG_07108</name>
</gene>
<feature type="region of interest" description="Disordered" evidence="1">
    <location>
        <begin position="80"/>
        <end position="100"/>
    </location>
</feature>
<evidence type="ECO:0000256" key="1">
    <source>
        <dbReference type="SAM" id="MobiDB-lite"/>
    </source>
</evidence>
<protein>
    <submittedName>
        <fullName evidence="2">Uncharacterized protein</fullName>
    </submittedName>
</protein>
<dbReference type="KEGG" id="pgr:PGTG_07108"/>
<proteinExistence type="predicted"/>
<dbReference type="EMBL" id="DS178277">
    <property type="protein sequence ID" value="EFP80856.1"/>
    <property type="molecule type" value="Genomic_DNA"/>
</dbReference>
<keyword evidence="3" id="KW-1185">Reference proteome</keyword>
<dbReference type="OrthoDB" id="10566346at2759"/>
<dbReference type="Proteomes" id="UP000008783">
    <property type="component" value="Unassembled WGS sequence"/>
</dbReference>
<dbReference type="VEuPathDB" id="FungiDB:PGTG_07108"/>
<organism evidence="2 3">
    <name type="scientific">Puccinia graminis f. sp. tritici (strain CRL 75-36-700-3 / race SCCL)</name>
    <name type="common">Black stem rust fungus</name>
    <dbReference type="NCBI Taxonomy" id="418459"/>
    <lineage>
        <taxon>Eukaryota</taxon>
        <taxon>Fungi</taxon>
        <taxon>Dikarya</taxon>
        <taxon>Basidiomycota</taxon>
        <taxon>Pucciniomycotina</taxon>
        <taxon>Pucciniomycetes</taxon>
        <taxon>Pucciniales</taxon>
        <taxon>Pucciniaceae</taxon>
        <taxon>Puccinia</taxon>
    </lineage>
</organism>
<accession>E3K981</accession>
<dbReference type="HOGENOM" id="CLU_1918097_0_0_1"/>
<evidence type="ECO:0000313" key="3">
    <source>
        <dbReference type="Proteomes" id="UP000008783"/>
    </source>
</evidence>
<dbReference type="AlphaFoldDB" id="E3K981"/>
<reference key="1">
    <citation type="submission" date="2007-01" db="EMBL/GenBank/DDBJ databases">
        <title>The Genome Sequence of Puccinia graminis f. sp. tritici Strain CRL 75-36-700-3.</title>
        <authorList>
            <consortium name="The Broad Institute Genome Sequencing Platform"/>
            <person name="Birren B."/>
            <person name="Lander E."/>
            <person name="Galagan J."/>
            <person name="Nusbaum C."/>
            <person name="Devon K."/>
            <person name="Cuomo C."/>
            <person name="Jaffe D."/>
            <person name="Butler J."/>
            <person name="Alvarez P."/>
            <person name="Gnerre S."/>
            <person name="Grabherr M."/>
            <person name="Mauceli E."/>
            <person name="Brockman W."/>
            <person name="Young S."/>
            <person name="LaButti K."/>
            <person name="Sykes S."/>
            <person name="DeCaprio D."/>
            <person name="Crawford M."/>
            <person name="Koehrsen M."/>
            <person name="Engels R."/>
            <person name="Montgomery P."/>
            <person name="Pearson M."/>
            <person name="Howarth C."/>
            <person name="Larson L."/>
            <person name="White J."/>
            <person name="Zeng Q."/>
            <person name="Kodira C."/>
            <person name="Yandava C."/>
            <person name="Alvarado L."/>
            <person name="O'Leary S."/>
            <person name="Szabo L."/>
            <person name="Dean R."/>
            <person name="Schein J."/>
        </authorList>
    </citation>
    <scope>NUCLEOTIDE SEQUENCE</scope>
    <source>
        <strain>CRL 75-36-700-3</strain>
    </source>
</reference>
<dbReference type="GeneID" id="10539880"/>
<dbReference type="InParanoid" id="E3K981"/>